<accession>A0A0P1P0L9</accession>
<dbReference type="RefSeq" id="WP_092351049.1">
    <property type="nucleotide sequence ID" value="NZ_CZVW01000029.1"/>
</dbReference>
<dbReference type="InterPro" id="IPR022398">
    <property type="entry name" value="Peptidase_S8_His-AS"/>
</dbReference>
<name>A0A0P1P0L9_9BACT</name>
<keyword evidence="2 6" id="KW-0645">Protease</keyword>
<organism evidence="10 11">
    <name type="scientific">Candidatus Chryseopegocella kryptomonas</name>
    <dbReference type="NCBI Taxonomy" id="1633643"/>
    <lineage>
        <taxon>Bacteria</taxon>
        <taxon>Pseudomonadati</taxon>
        <taxon>Candidatus Kryptoniota</taxon>
        <taxon>Candidatus Chryseopegocella</taxon>
    </lineage>
</organism>
<keyword evidence="11" id="KW-1185">Reference proteome</keyword>
<evidence type="ECO:0000256" key="4">
    <source>
        <dbReference type="ARBA" id="ARBA00022825"/>
    </source>
</evidence>
<evidence type="ECO:0000256" key="2">
    <source>
        <dbReference type="ARBA" id="ARBA00022670"/>
    </source>
</evidence>
<sequence length="973" mass="107593">MRFLIFLFSFLLTILISPVFNSEDKSFELSGLTINSRFSRPGEGERMFIPGIAIVKFKPVYKNLLSLNRVEIDEFNKASASLGIKSVEKMFPNHRGNNLQKGEPDLSLFYIVRFSEMMDVNYVVSKLSRLSSVEYAEPHYIHKPQFIPNDPYFPTRQWYLRKVELPLAWDVTQGDTNIVIGIVDTGVDLDHPDLAGNIWRNWREIPNNGIDDDGNGYVDDFVGWDFGGKNNFNNDRSKQDNDPSEKKPVHGTHVAGIASAVTNNGIGVAGAGFKCKIMAVKVSIDDDPNDLIYYGYEGIVYAVDNGAKVINCSWGSGGGSRFEQEIINYANSKGALVVAAAGNDRSDEFHSPSGYRYVLSVASVDSNDVKAGYSNYGETVDVTAPGGVFLVDGGIFNTWYNDTFETLTGTSMASPLVAGIAALVRAKFPELTPEQVAEKIRVTSEPIDDKNPSYRYQLGYGRVNAYRALTVNSPAVRFIDFVIDDSLGNRDGAIDPGEVIQVKGIFKNYLAPAQNLIATLETNDPYVQILNANFTIGSLGTLRSTNNFDEPFKFKILPNTPENYTVKFVLKISSGSYNDFVYFKVFVRPTYREHNANFITLTITSKGNLAFNDYPANTQGKGLRYRGGENLLFEGAFMAGTSSSLIVDVARDETGQEQKSDFSSKTSFYLITPGNISAQDGFSIFTDSLAPTQNKVGIDVILNSFSFDQTFDDMNFVLLKYLVINRSGVDYNNFRAGLFLDFDLGSAYENVIVYDPAGKLVYVYDTDPNGEKTLTGISLVSDNDLGVWFINNAGDELWGIYDGFTKSEKWEALSYKGVKRTSAGAGDISVVISGGTPILRNGDTLKIGFAIVCGDSLKILRNAVAKAKERWNLIITDTGSQGVIPEKFVLYQNYPNPFNSETTIKFDLPEPANVSIEIFDLSGRKIKDVIKEQRFEAGTRSVKFKADNLPSGVYIYRVKAGKFSGTGKMVLIK</sequence>
<evidence type="ECO:0000256" key="7">
    <source>
        <dbReference type="RuleBase" id="RU003355"/>
    </source>
</evidence>
<dbReference type="InterPro" id="IPR036852">
    <property type="entry name" value="Peptidase_S8/S53_dom_sf"/>
</dbReference>
<feature type="active site" description="Charge relay system" evidence="5 6">
    <location>
        <position position="184"/>
    </location>
</feature>
<keyword evidence="4 6" id="KW-0720">Serine protease</keyword>
<feature type="domain" description="Secretion system C-terminal sorting" evidence="9">
    <location>
        <begin position="894"/>
        <end position="969"/>
    </location>
</feature>
<dbReference type="Proteomes" id="UP000199197">
    <property type="component" value="Unassembled WGS sequence"/>
</dbReference>
<reference evidence="11" key="1">
    <citation type="submission" date="2015-11" db="EMBL/GenBank/DDBJ databases">
        <authorList>
            <person name="Varghese N."/>
        </authorList>
    </citation>
    <scope>NUCLEOTIDE SEQUENCE [LARGE SCALE GENOMIC DNA]</scope>
    <source>
        <strain evidence="11">JGI-23</strain>
    </source>
</reference>
<keyword evidence="3 6" id="KW-0378">Hydrolase</keyword>
<dbReference type="EMBL" id="CZVW01000029">
    <property type="protein sequence ID" value="CUT04864.1"/>
    <property type="molecule type" value="Genomic_DNA"/>
</dbReference>
<dbReference type="InterPro" id="IPR026444">
    <property type="entry name" value="Secre_tail"/>
</dbReference>
<evidence type="ECO:0000313" key="11">
    <source>
        <dbReference type="Proteomes" id="UP000199197"/>
    </source>
</evidence>
<feature type="domain" description="Peptidase S8/S53" evidence="8">
    <location>
        <begin position="176"/>
        <end position="455"/>
    </location>
</feature>
<protein>
    <submittedName>
        <fullName evidence="10">Por secretion system C-terminal sorting domain-containing protein</fullName>
    </submittedName>
</protein>
<dbReference type="PROSITE" id="PS00137">
    <property type="entry name" value="SUBTILASE_HIS"/>
    <property type="match status" value="1"/>
</dbReference>
<dbReference type="Gene3D" id="3.40.50.200">
    <property type="entry name" value="Peptidase S8/S53 domain"/>
    <property type="match status" value="1"/>
</dbReference>
<dbReference type="InterPro" id="IPR000209">
    <property type="entry name" value="Peptidase_S8/S53_dom"/>
</dbReference>
<evidence type="ECO:0000256" key="5">
    <source>
        <dbReference type="PIRSR" id="PIRSR615500-1"/>
    </source>
</evidence>
<feature type="active site" description="Charge relay system" evidence="5 6">
    <location>
        <position position="411"/>
    </location>
</feature>
<feature type="active site" description="Charge relay system" evidence="5 6">
    <location>
        <position position="250"/>
    </location>
</feature>
<dbReference type="SUPFAM" id="SSF52743">
    <property type="entry name" value="Subtilisin-like"/>
    <property type="match status" value="1"/>
</dbReference>
<dbReference type="InterPro" id="IPR034204">
    <property type="entry name" value="PfSUB1-like_cat_dom"/>
</dbReference>
<evidence type="ECO:0000256" key="6">
    <source>
        <dbReference type="PROSITE-ProRule" id="PRU01240"/>
    </source>
</evidence>
<dbReference type="PANTHER" id="PTHR43399">
    <property type="entry name" value="SUBTILISIN-RELATED"/>
    <property type="match status" value="1"/>
</dbReference>
<dbReference type="NCBIfam" id="TIGR04183">
    <property type="entry name" value="Por_Secre_tail"/>
    <property type="match status" value="1"/>
</dbReference>
<dbReference type="InterPro" id="IPR051048">
    <property type="entry name" value="Peptidase_S8/S53_subtilisin"/>
</dbReference>
<dbReference type="CDD" id="cd07473">
    <property type="entry name" value="Peptidases_S8_Subtilisin_like"/>
    <property type="match status" value="1"/>
</dbReference>
<dbReference type="InterPro" id="IPR023827">
    <property type="entry name" value="Peptidase_S8_Asp-AS"/>
</dbReference>
<dbReference type="Pfam" id="PF18962">
    <property type="entry name" value="Por_Secre_tail"/>
    <property type="match status" value="1"/>
</dbReference>
<evidence type="ECO:0000259" key="8">
    <source>
        <dbReference type="Pfam" id="PF00082"/>
    </source>
</evidence>
<dbReference type="GO" id="GO:0004252">
    <property type="term" value="F:serine-type endopeptidase activity"/>
    <property type="evidence" value="ECO:0007669"/>
    <property type="project" value="UniProtKB-UniRule"/>
</dbReference>
<dbReference type="Pfam" id="PF00082">
    <property type="entry name" value="Peptidase_S8"/>
    <property type="match status" value="1"/>
</dbReference>
<dbReference type="PROSITE" id="PS51892">
    <property type="entry name" value="SUBTILASE"/>
    <property type="match status" value="1"/>
</dbReference>
<dbReference type="PROSITE" id="PS00136">
    <property type="entry name" value="SUBTILASE_ASP"/>
    <property type="match status" value="1"/>
</dbReference>
<dbReference type="PROSITE" id="PS00138">
    <property type="entry name" value="SUBTILASE_SER"/>
    <property type="match status" value="1"/>
</dbReference>
<evidence type="ECO:0000256" key="1">
    <source>
        <dbReference type="ARBA" id="ARBA00011073"/>
    </source>
</evidence>
<dbReference type="Gene3D" id="2.60.40.4070">
    <property type="match status" value="1"/>
</dbReference>
<evidence type="ECO:0000259" key="9">
    <source>
        <dbReference type="Pfam" id="PF18962"/>
    </source>
</evidence>
<dbReference type="InterPro" id="IPR023828">
    <property type="entry name" value="Peptidase_S8_Ser-AS"/>
</dbReference>
<proteinExistence type="inferred from homology"/>
<dbReference type="PRINTS" id="PR00723">
    <property type="entry name" value="SUBTILISIN"/>
</dbReference>
<dbReference type="GO" id="GO:0006508">
    <property type="term" value="P:proteolysis"/>
    <property type="evidence" value="ECO:0007669"/>
    <property type="project" value="UniProtKB-KW"/>
</dbReference>
<dbReference type="OrthoDB" id="9813435at2"/>
<dbReference type="AlphaFoldDB" id="A0A0P1P0L9"/>
<comment type="similarity">
    <text evidence="1 6 7">Belongs to the peptidase S8 family.</text>
</comment>
<dbReference type="InterPro" id="IPR015500">
    <property type="entry name" value="Peptidase_S8_subtilisin-rel"/>
</dbReference>
<evidence type="ECO:0000256" key="3">
    <source>
        <dbReference type="ARBA" id="ARBA00022801"/>
    </source>
</evidence>
<gene>
    <name evidence="10" type="ORF">JGI23_01823</name>
</gene>
<dbReference type="PANTHER" id="PTHR43399:SF4">
    <property type="entry name" value="CELL WALL-ASSOCIATED PROTEASE"/>
    <property type="match status" value="1"/>
</dbReference>
<evidence type="ECO:0000313" key="10">
    <source>
        <dbReference type="EMBL" id="CUT04864.1"/>
    </source>
</evidence>